<reference evidence="1" key="1">
    <citation type="submission" date="2019-06" db="EMBL/GenBank/DDBJ databases">
        <authorList>
            <person name="Zheng W."/>
        </authorList>
    </citation>
    <scope>NUCLEOTIDE SEQUENCE</scope>
    <source>
        <strain evidence="1">QDHG01</strain>
    </source>
</reference>
<sequence>MDSVIELQKMNGNDSLLREYEEDEVNENEENLGKHNHFISVTNKPDTRIKPSHKTSIPIARISVPLPTIANYSQKSSGCVIIQQVQRLESQADEDYQEVLQKREMDQTFQTQRQEYSLMLSSAEDFEDEDHSNSSSSKDLPQFLQKQGINNRKSTFSKKQSLPQDAIFNQVTSPASEFSPFEKMNANMSPEHLFKHKRHHQQLRLTMQRANEQIINSDEEDSNQFEIQLMKRSVSHNHRKSFSHIHARYPPLSQPHQQDTQHNTPYLNSPTTANLNQMKTLTQPRKNTDVLAMKRKLRDKKLSRRTEDRQITKGMEEQEQLMRELYLLEMENREIQGNIMGLEGENGGLQDLLNRLLLSQLVV</sequence>
<dbReference type="Proteomes" id="UP000785679">
    <property type="component" value="Unassembled WGS sequence"/>
</dbReference>
<accession>A0A8J8T0L5</accession>
<keyword evidence="2" id="KW-1185">Reference proteome</keyword>
<dbReference type="EMBL" id="RRYP01012361">
    <property type="protein sequence ID" value="TNV77166.1"/>
    <property type="molecule type" value="Genomic_DNA"/>
</dbReference>
<dbReference type="AlphaFoldDB" id="A0A8J8T0L5"/>
<comment type="caution">
    <text evidence="1">The sequence shown here is derived from an EMBL/GenBank/DDBJ whole genome shotgun (WGS) entry which is preliminary data.</text>
</comment>
<protein>
    <submittedName>
        <fullName evidence="1">Uncharacterized protein</fullName>
    </submittedName>
</protein>
<proteinExistence type="predicted"/>
<name>A0A8J8T0L5_HALGN</name>
<organism evidence="1 2">
    <name type="scientific">Halteria grandinella</name>
    <dbReference type="NCBI Taxonomy" id="5974"/>
    <lineage>
        <taxon>Eukaryota</taxon>
        <taxon>Sar</taxon>
        <taxon>Alveolata</taxon>
        <taxon>Ciliophora</taxon>
        <taxon>Intramacronucleata</taxon>
        <taxon>Spirotrichea</taxon>
        <taxon>Stichotrichia</taxon>
        <taxon>Sporadotrichida</taxon>
        <taxon>Halteriidae</taxon>
        <taxon>Halteria</taxon>
    </lineage>
</organism>
<gene>
    <name evidence="1" type="ORF">FGO68_gene1892</name>
</gene>
<evidence type="ECO:0000313" key="2">
    <source>
        <dbReference type="Proteomes" id="UP000785679"/>
    </source>
</evidence>
<evidence type="ECO:0000313" key="1">
    <source>
        <dbReference type="EMBL" id="TNV77166.1"/>
    </source>
</evidence>